<evidence type="ECO:0000256" key="2">
    <source>
        <dbReference type="ARBA" id="ARBA00007055"/>
    </source>
</evidence>
<feature type="chain" id="PRO_5045884833" evidence="10">
    <location>
        <begin position="26"/>
        <end position="391"/>
    </location>
</feature>
<dbReference type="InterPro" id="IPR050286">
    <property type="entry name" value="G_neg_Bact_CarbUptk_Porin"/>
</dbReference>
<evidence type="ECO:0000256" key="1">
    <source>
        <dbReference type="ARBA" id="ARBA00004571"/>
    </source>
</evidence>
<dbReference type="Pfam" id="PF02264">
    <property type="entry name" value="LamB"/>
    <property type="match status" value="1"/>
</dbReference>
<evidence type="ECO:0000256" key="10">
    <source>
        <dbReference type="SAM" id="SignalP"/>
    </source>
</evidence>
<organism evidence="11 12">
    <name type="scientific">Ideonella margarita</name>
    <dbReference type="NCBI Taxonomy" id="2984191"/>
    <lineage>
        <taxon>Bacteria</taxon>
        <taxon>Pseudomonadati</taxon>
        <taxon>Pseudomonadota</taxon>
        <taxon>Betaproteobacteria</taxon>
        <taxon>Burkholderiales</taxon>
        <taxon>Sphaerotilaceae</taxon>
        <taxon>Ideonella</taxon>
    </lineage>
</organism>
<comment type="subcellular location">
    <subcellularLocation>
        <location evidence="1">Cell outer membrane</location>
        <topology evidence="1">Multi-pass membrane protein</topology>
    </subcellularLocation>
</comment>
<dbReference type="Gene3D" id="2.40.170.10">
    <property type="entry name" value="Porin, LamB type"/>
    <property type="match status" value="1"/>
</dbReference>
<dbReference type="RefSeq" id="WP_341400447.1">
    <property type="nucleotide sequence ID" value="NZ_JBBUTI010000014.1"/>
</dbReference>
<evidence type="ECO:0000256" key="7">
    <source>
        <dbReference type="ARBA" id="ARBA00023114"/>
    </source>
</evidence>
<evidence type="ECO:0000313" key="11">
    <source>
        <dbReference type="EMBL" id="MEK8048133.1"/>
    </source>
</evidence>
<sequence length="391" mass="41832">MKKSTLIGATPIALTLLLASQSALAVDWTGYFRAGPGLTSGNANRACYGLGAGSKGMTYRLGNECDFYGEFQLSQGFQKDGIEYRATLMTNYYKGATDNDGAGMAIEQMFAEAKGFDVAPEATFWIGKERGRRGDVHIVDTQFIEALGVGAGMKGLKAGSGQFGMAFYKTDKDVTKPGNRLNFEYVNLPVNEGGKLNFFAAATKGDFDGGTSGATVSLRHDQDNIFGTGLSNTFWVQYAQGSASLNANFGDLSAGSAAKSWRLVETATWQKGPFGGQVIALVASEKDSAGLKTDSATLGGRVSYAFTRNFKFLTELGVSQYKPEGGETARLTKLTLAPTLSVGQDFFSRPEFRLYATFANWNKAAGNVTGKTAFDGKTSGTSYGAQVEWWF</sequence>
<name>A0ABU9C8C1_9BURK</name>
<evidence type="ECO:0000256" key="8">
    <source>
        <dbReference type="ARBA" id="ARBA00023136"/>
    </source>
</evidence>
<dbReference type="EMBL" id="JBBUTI010000014">
    <property type="protein sequence ID" value="MEK8048133.1"/>
    <property type="molecule type" value="Genomic_DNA"/>
</dbReference>
<reference evidence="11 12" key="1">
    <citation type="submission" date="2024-04" db="EMBL/GenBank/DDBJ databases">
        <title>Novel species of the genus Ideonella isolated from streams.</title>
        <authorList>
            <person name="Lu H."/>
        </authorList>
    </citation>
    <scope>NUCLEOTIDE SEQUENCE [LARGE SCALE GENOMIC DNA]</scope>
    <source>
        <strain evidence="11 12">LYT19W</strain>
    </source>
</reference>
<proteinExistence type="inferred from homology"/>
<dbReference type="SUPFAM" id="SSF56935">
    <property type="entry name" value="Porins"/>
    <property type="match status" value="1"/>
</dbReference>
<dbReference type="PANTHER" id="PTHR38762">
    <property type="entry name" value="CRYPTIC OUTER MEMBRANE PORIN BGLH-RELATED"/>
    <property type="match status" value="1"/>
</dbReference>
<dbReference type="Proteomes" id="UP001379945">
    <property type="component" value="Unassembled WGS sequence"/>
</dbReference>
<feature type="signal peptide" evidence="10">
    <location>
        <begin position="1"/>
        <end position="25"/>
    </location>
</feature>
<keyword evidence="3" id="KW-0813">Transport</keyword>
<comment type="similarity">
    <text evidence="2">Belongs to the porin LamB (TC 1.B.3) family.</text>
</comment>
<protein>
    <submittedName>
        <fullName evidence="11">Carbohydrate porin</fullName>
    </submittedName>
</protein>
<evidence type="ECO:0000256" key="4">
    <source>
        <dbReference type="ARBA" id="ARBA00022452"/>
    </source>
</evidence>
<keyword evidence="4" id="KW-1134">Transmembrane beta strand</keyword>
<keyword evidence="12" id="KW-1185">Reference proteome</keyword>
<evidence type="ECO:0000256" key="6">
    <source>
        <dbReference type="ARBA" id="ARBA00023065"/>
    </source>
</evidence>
<evidence type="ECO:0000256" key="3">
    <source>
        <dbReference type="ARBA" id="ARBA00022448"/>
    </source>
</evidence>
<gene>
    <name evidence="11" type="ORF">AACH00_17405</name>
</gene>
<keyword evidence="9" id="KW-0998">Cell outer membrane</keyword>
<comment type="caution">
    <text evidence="11">The sequence shown here is derived from an EMBL/GenBank/DDBJ whole genome shotgun (WGS) entry which is preliminary data.</text>
</comment>
<keyword evidence="6" id="KW-0406">Ion transport</keyword>
<dbReference type="InterPro" id="IPR036998">
    <property type="entry name" value="Porin_LamB_sf"/>
</dbReference>
<evidence type="ECO:0000256" key="5">
    <source>
        <dbReference type="ARBA" id="ARBA00022692"/>
    </source>
</evidence>
<keyword evidence="7" id="KW-0626">Porin</keyword>
<keyword evidence="8" id="KW-0472">Membrane</keyword>
<evidence type="ECO:0000313" key="12">
    <source>
        <dbReference type="Proteomes" id="UP001379945"/>
    </source>
</evidence>
<keyword evidence="5" id="KW-0812">Transmembrane</keyword>
<keyword evidence="10" id="KW-0732">Signal</keyword>
<dbReference type="InterPro" id="IPR003192">
    <property type="entry name" value="Porin_LamB"/>
</dbReference>
<accession>A0ABU9C8C1</accession>
<evidence type="ECO:0000256" key="9">
    <source>
        <dbReference type="ARBA" id="ARBA00023237"/>
    </source>
</evidence>
<dbReference type="PANTHER" id="PTHR38762:SF1">
    <property type="entry name" value="CRYPTIC OUTER MEMBRANE PORIN BGLH-RELATED"/>
    <property type="match status" value="1"/>
</dbReference>